<dbReference type="NCBIfam" id="TIGR00149">
    <property type="entry name" value="TIGR00149_YjbQ"/>
    <property type="match status" value="1"/>
</dbReference>
<comment type="similarity">
    <text evidence="1">Belongs to the UPF0047 family.</text>
</comment>
<dbReference type="PANTHER" id="PTHR30615">
    <property type="entry name" value="UNCHARACTERIZED PROTEIN YJBQ-RELATED"/>
    <property type="match status" value="1"/>
</dbReference>
<evidence type="ECO:0000313" key="3">
    <source>
        <dbReference type="Proteomes" id="UP000320176"/>
    </source>
</evidence>
<dbReference type="InterPro" id="IPR001602">
    <property type="entry name" value="UPF0047_YjbQ-like"/>
</dbReference>
<proteinExistence type="inferred from homology"/>
<dbReference type="RefSeq" id="WP_146519511.1">
    <property type="nucleotide sequence ID" value="NZ_CP151726.1"/>
</dbReference>
<dbReference type="Gene3D" id="2.60.120.460">
    <property type="entry name" value="YjbQ-like"/>
    <property type="match status" value="1"/>
</dbReference>
<dbReference type="SUPFAM" id="SSF111038">
    <property type="entry name" value="YjbQ-like"/>
    <property type="match status" value="1"/>
</dbReference>
<name>A0A5C6B3U3_9BACT</name>
<dbReference type="Pfam" id="PF01894">
    <property type="entry name" value="YjbQ"/>
    <property type="match status" value="1"/>
</dbReference>
<sequence>MWIQRTLTLPAVRRGYHLITSRIIDELPEISETQTGMLHIFIQHTSASLTINENADPDVRVDFETAMNHAVPESLPYVHTLEGPDDMPAHVKASMLGSNVTIPIGGGRLLLGTWQGVYLCEHRDHGGPRRLVLTLMGQ</sequence>
<dbReference type="PIRSF" id="PIRSF004681">
    <property type="entry name" value="UCP004681"/>
    <property type="match status" value="1"/>
</dbReference>
<accession>A0A5C6B3U3</accession>
<dbReference type="EMBL" id="SJPN01000002">
    <property type="protein sequence ID" value="TWU06427.1"/>
    <property type="molecule type" value="Genomic_DNA"/>
</dbReference>
<evidence type="ECO:0000256" key="1">
    <source>
        <dbReference type="ARBA" id="ARBA00005534"/>
    </source>
</evidence>
<keyword evidence="3" id="KW-1185">Reference proteome</keyword>
<dbReference type="Proteomes" id="UP000320176">
    <property type="component" value="Unassembled WGS sequence"/>
</dbReference>
<dbReference type="OrthoDB" id="9801725at2"/>
<evidence type="ECO:0008006" key="4">
    <source>
        <dbReference type="Google" id="ProtNLM"/>
    </source>
</evidence>
<organism evidence="2 3">
    <name type="scientific">Stieleria varia</name>
    <dbReference type="NCBI Taxonomy" id="2528005"/>
    <lineage>
        <taxon>Bacteria</taxon>
        <taxon>Pseudomonadati</taxon>
        <taxon>Planctomycetota</taxon>
        <taxon>Planctomycetia</taxon>
        <taxon>Pirellulales</taxon>
        <taxon>Pirellulaceae</taxon>
        <taxon>Stieleria</taxon>
    </lineage>
</organism>
<evidence type="ECO:0000313" key="2">
    <source>
        <dbReference type="EMBL" id="TWU06427.1"/>
    </source>
</evidence>
<reference evidence="2 3" key="1">
    <citation type="submission" date="2019-02" db="EMBL/GenBank/DDBJ databases">
        <title>Deep-cultivation of Planctomycetes and their phenomic and genomic characterization uncovers novel biology.</title>
        <authorList>
            <person name="Wiegand S."/>
            <person name="Jogler M."/>
            <person name="Boedeker C."/>
            <person name="Pinto D."/>
            <person name="Vollmers J."/>
            <person name="Rivas-Marin E."/>
            <person name="Kohn T."/>
            <person name="Peeters S.H."/>
            <person name="Heuer A."/>
            <person name="Rast P."/>
            <person name="Oberbeckmann S."/>
            <person name="Bunk B."/>
            <person name="Jeske O."/>
            <person name="Meyerdierks A."/>
            <person name="Storesund J.E."/>
            <person name="Kallscheuer N."/>
            <person name="Luecker S."/>
            <person name="Lage O.M."/>
            <person name="Pohl T."/>
            <person name="Merkel B.J."/>
            <person name="Hornburger P."/>
            <person name="Mueller R.-W."/>
            <person name="Bruemmer F."/>
            <person name="Labrenz M."/>
            <person name="Spormann A.M."/>
            <person name="Op Den Camp H."/>
            <person name="Overmann J."/>
            <person name="Amann R."/>
            <person name="Jetten M.S.M."/>
            <person name="Mascher T."/>
            <person name="Medema M.H."/>
            <person name="Devos D.P."/>
            <person name="Kaster A.-K."/>
            <person name="Ovreas L."/>
            <person name="Rohde M."/>
            <person name="Galperin M.Y."/>
            <person name="Jogler C."/>
        </authorList>
    </citation>
    <scope>NUCLEOTIDE SEQUENCE [LARGE SCALE GENOMIC DNA]</scope>
    <source>
        <strain evidence="2 3">Pla52n</strain>
    </source>
</reference>
<protein>
    <recommendedName>
        <fullName evidence="4">Secondary thiamine-phosphate synthase enzyme</fullName>
    </recommendedName>
</protein>
<dbReference type="PANTHER" id="PTHR30615:SF8">
    <property type="entry name" value="UPF0047 PROTEIN C4A8.02C"/>
    <property type="match status" value="1"/>
</dbReference>
<gene>
    <name evidence="2" type="ORF">Pla52n_21480</name>
</gene>
<dbReference type="InterPro" id="IPR035917">
    <property type="entry name" value="YjbQ-like_sf"/>
</dbReference>
<comment type="caution">
    <text evidence="2">The sequence shown here is derived from an EMBL/GenBank/DDBJ whole genome shotgun (WGS) entry which is preliminary data.</text>
</comment>
<dbReference type="AlphaFoldDB" id="A0A5C6B3U3"/>